<dbReference type="Pfam" id="PF14342">
    <property type="entry name" value="DUF4396"/>
    <property type="match status" value="1"/>
</dbReference>
<dbReference type="AlphaFoldDB" id="A0A9W6PHS3"/>
<keyword evidence="1" id="KW-0812">Transmembrane</keyword>
<keyword evidence="1" id="KW-1133">Transmembrane helix</keyword>
<reference evidence="3" key="1">
    <citation type="submission" date="2023-02" db="EMBL/GenBank/DDBJ databases">
        <title>Kitasatospora phosalacinea NBRC 14362.</title>
        <authorList>
            <person name="Ichikawa N."/>
            <person name="Sato H."/>
            <person name="Tonouchi N."/>
        </authorList>
    </citation>
    <scope>NUCLEOTIDE SEQUENCE</scope>
    <source>
        <strain evidence="3">NBRC 14362</strain>
    </source>
</reference>
<feature type="transmembrane region" description="Helical" evidence="1">
    <location>
        <begin position="131"/>
        <end position="151"/>
    </location>
</feature>
<dbReference type="OrthoDB" id="345021at2"/>
<evidence type="ECO:0000259" key="2">
    <source>
        <dbReference type="Pfam" id="PF14342"/>
    </source>
</evidence>
<dbReference type="Proteomes" id="UP001165143">
    <property type="component" value="Unassembled WGS sequence"/>
</dbReference>
<dbReference type="RefSeq" id="WP_033256610.1">
    <property type="nucleotide sequence ID" value="NZ_BSRX01000016.1"/>
</dbReference>
<gene>
    <name evidence="3" type="ORF">Kpho01_31540</name>
</gene>
<name>A0A9W6PHS3_9ACTN</name>
<feature type="transmembrane region" description="Helical" evidence="1">
    <location>
        <begin position="42"/>
        <end position="61"/>
    </location>
</feature>
<dbReference type="EMBL" id="BSRX01000016">
    <property type="protein sequence ID" value="GLW55143.1"/>
    <property type="molecule type" value="Genomic_DNA"/>
</dbReference>
<feature type="transmembrane region" description="Helical" evidence="1">
    <location>
        <begin position="13"/>
        <end position="35"/>
    </location>
</feature>
<feature type="transmembrane region" description="Helical" evidence="1">
    <location>
        <begin position="172"/>
        <end position="191"/>
    </location>
</feature>
<protein>
    <submittedName>
        <fullName evidence="3">Membrane protein</fullName>
    </submittedName>
</protein>
<feature type="transmembrane region" description="Helical" evidence="1">
    <location>
        <begin position="203"/>
        <end position="227"/>
    </location>
</feature>
<organism evidence="3 4">
    <name type="scientific">Kitasatospora phosalacinea</name>
    <dbReference type="NCBI Taxonomy" id="2065"/>
    <lineage>
        <taxon>Bacteria</taxon>
        <taxon>Bacillati</taxon>
        <taxon>Actinomycetota</taxon>
        <taxon>Actinomycetes</taxon>
        <taxon>Kitasatosporales</taxon>
        <taxon>Streptomycetaceae</taxon>
        <taxon>Kitasatospora</taxon>
    </lineage>
</organism>
<dbReference type="InterPro" id="IPR025509">
    <property type="entry name" value="DUF4396"/>
</dbReference>
<proteinExistence type="predicted"/>
<sequence length="235" mass="26294">MEAHTQPAPWLEAVAWIALGSAFLSVLAITVDIVVRGRRQHMWIMNVVYPVTALYWGPAAWRFHATRGRRSARPEVDRHGPPDPDRLPEWEVRAKAVAHCGAGCTLGDLIAEWLVFATGATIAHRALYADFALDLAFAWLLGIAFQYFAIVPMREDLGVLRGLWAAIKADTLSILAFQVGLFLGMWLYQGVLFAPGLPKTSAAYWLMMQLSMILGFFTAWPVNGWLVRAGWKERM</sequence>
<evidence type="ECO:0000313" key="3">
    <source>
        <dbReference type="EMBL" id="GLW55143.1"/>
    </source>
</evidence>
<evidence type="ECO:0000313" key="4">
    <source>
        <dbReference type="Proteomes" id="UP001165143"/>
    </source>
</evidence>
<accession>A0A9W6PHS3</accession>
<comment type="caution">
    <text evidence="3">The sequence shown here is derived from an EMBL/GenBank/DDBJ whole genome shotgun (WGS) entry which is preliminary data.</text>
</comment>
<feature type="domain" description="DUF4396" evidence="2">
    <location>
        <begin position="90"/>
        <end position="232"/>
    </location>
</feature>
<evidence type="ECO:0000256" key="1">
    <source>
        <dbReference type="SAM" id="Phobius"/>
    </source>
</evidence>
<keyword evidence="1" id="KW-0472">Membrane</keyword>